<evidence type="ECO:0000256" key="2">
    <source>
        <dbReference type="ARBA" id="ARBA00022573"/>
    </source>
</evidence>
<dbReference type="NCBIfam" id="TIGR02467">
    <property type="entry name" value="CbiE"/>
    <property type="match status" value="1"/>
</dbReference>
<evidence type="ECO:0000313" key="8">
    <source>
        <dbReference type="Proteomes" id="UP000282818"/>
    </source>
</evidence>
<evidence type="ECO:0000313" key="7">
    <source>
        <dbReference type="EMBL" id="RVU29305.1"/>
    </source>
</evidence>
<dbReference type="EMBL" id="SACQ01000011">
    <property type="protein sequence ID" value="RVU29305.1"/>
    <property type="molecule type" value="Genomic_DNA"/>
</dbReference>
<dbReference type="RefSeq" id="WP_127695924.1">
    <property type="nucleotide sequence ID" value="NZ_SACQ01000011.1"/>
</dbReference>
<dbReference type="SUPFAM" id="SSF53790">
    <property type="entry name" value="Tetrapyrrole methylase"/>
    <property type="match status" value="1"/>
</dbReference>
<keyword evidence="5" id="KW-0949">S-adenosyl-L-methionine</keyword>
<evidence type="ECO:0000256" key="5">
    <source>
        <dbReference type="ARBA" id="ARBA00022691"/>
    </source>
</evidence>
<keyword evidence="3 7" id="KW-0489">Methyltransferase</keyword>
<evidence type="ECO:0000256" key="3">
    <source>
        <dbReference type="ARBA" id="ARBA00022603"/>
    </source>
</evidence>
<dbReference type="GO" id="GO:0032259">
    <property type="term" value="P:methylation"/>
    <property type="evidence" value="ECO:0007669"/>
    <property type="project" value="UniProtKB-KW"/>
</dbReference>
<dbReference type="PANTHER" id="PTHR43182:SF1">
    <property type="entry name" value="COBALT-PRECORRIN-7 C(5)-METHYLTRANSFERASE"/>
    <property type="match status" value="1"/>
</dbReference>
<reference evidence="7 8" key="1">
    <citation type="submission" date="2019-01" db="EMBL/GenBank/DDBJ databases">
        <authorList>
            <person name="Chen W.-M."/>
        </authorList>
    </citation>
    <scope>NUCLEOTIDE SEQUENCE [LARGE SCALE GENOMIC DNA]</scope>
    <source>
        <strain evidence="7 8">HPM-16</strain>
    </source>
</reference>
<dbReference type="InterPro" id="IPR050714">
    <property type="entry name" value="Cobalamin_biosynth_MTase"/>
</dbReference>
<comment type="pathway">
    <text evidence="1">Cofactor biosynthesis; adenosylcobalamin biosynthesis.</text>
</comment>
<protein>
    <submittedName>
        <fullName evidence="7">Precorrin-6y C5,15-methyltransferase (Decarboxylating) subunit CbiE</fullName>
    </submittedName>
</protein>
<dbReference type="GO" id="GO:0009236">
    <property type="term" value="P:cobalamin biosynthetic process"/>
    <property type="evidence" value="ECO:0007669"/>
    <property type="project" value="UniProtKB-UniPathway"/>
</dbReference>
<dbReference type="PIRSF" id="PIRSF036428">
    <property type="entry name" value="CobL"/>
    <property type="match status" value="1"/>
</dbReference>
<evidence type="ECO:0000256" key="1">
    <source>
        <dbReference type="ARBA" id="ARBA00004953"/>
    </source>
</evidence>
<dbReference type="PANTHER" id="PTHR43182">
    <property type="entry name" value="COBALT-PRECORRIN-6B C(15)-METHYLTRANSFERASE (DECARBOXYLATING)"/>
    <property type="match status" value="1"/>
</dbReference>
<accession>A0A437Q480</accession>
<dbReference type="InterPro" id="IPR012818">
    <property type="entry name" value="CbiE"/>
</dbReference>
<dbReference type="GO" id="GO:0008276">
    <property type="term" value="F:protein methyltransferase activity"/>
    <property type="evidence" value="ECO:0007669"/>
    <property type="project" value="InterPro"/>
</dbReference>
<gene>
    <name evidence="7" type="primary">cbiE</name>
    <name evidence="7" type="ORF">EOE65_16905</name>
</gene>
<dbReference type="InterPro" id="IPR006365">
    <property type="entry name" value="Cbl_synth_CobL"/>
</dbReference>
<dbReference type="InterPro" id="IPR029063">
    <property type="entry name" value="SAM-dependent_MTases_sf"/>
</dbReference>
<dbReference type="Pfam" id="PF00590">
    <property type="entry name" value="TP_methylase"/>
    <property type="match status" value="1"/>
</dbReference>
<dbReference type="Proteomes" id="UP000282818">
    <property type="component" value="Unassembled WGS sequence"/>
</dbReference>
<keyword evidence="8" id="KW-1185">Reference proteome</keyword>
<dbReference type="NCBIfam" id="TIGR02469">
    <property type="entry name" value="CbiT"/>
    <property type="match status" value="1"/>
</dbReference>
<organism evidence="7 8">
    <name type="scientific">Neptunomonas marina</name>
    <dbReference type="NCBI Taxonomy" id="1815562"/>
    <lineage>
        <taxon>Bacteria</taxon>
        <taxon>Pseudomonadati</taxon>
        <taxon>Pseudomonadota</taxon>
        <taxon>Gammaproteobacteria</taxon>
        <taxon>Oceanospirillales</taxon>
        <taxon>Oceanospirillaceae</taxon>
        <taxon>Neptunomonas</taxon>
    </lineage>
</organism>
<evidence type="ECO:0000259" key="6">
    <source>
        <dbReference type="Pfam" id="PF00590"/>
    </source>
</evidence>
<dbReference type="InterPro" id="IPR014008">
    <property type="entry name" value="Cbl_synth_MTase_CbiT"/>
</dbReference>
<keyword evidence="4 7" id="KW-0808">Transferase</keyword>
<evidence type="ECO:0000256" key="4">
    <source>
        <dbReference type="ARBA" id="ARBA00022679"/>
    </source>
</evidence>
<dbReference type="CDD" id="cd11644">
    <property type="entry name" value="Precorrin-6Y-MT"/>
    <property type="match status" value="1"/>
</dbReference>
<dbReference type="UniPathway" id="UPA00148"/>
<dbReference type="Gene3D" id="3.30.950.10">
    <property type="entry name" value="Methyltransferase, Cobalt-precorrin-4 Transmethylase, Domain 2"/>
    <property type="match status" value="1"/>
</dbReference>
<dbReference type="Gene3D" id="3.40.1010.10">
    <property type="entry name" value="Cobalt-precorrin-4 Transmethylase, Domain 1"/>
    <property type="match status" value="1"/>
</dbReference>
<dbReference type="AlphaFoldDB" id="A0A437Q480"/>
<dbReference type="InterPro" id="IPR014776">
    <property type="entry name" value="4pyrrole_Mease_sub2"/>
</dbReference>
<dbReference type="SUPFAM" id="SSF53335">
    <property type="entry name" value="S-adenosyl-L-methionine-dependent methyltransferases"/>
    <property type="match status" value="1"/>
</dbReference>
<dbReference type="Gene3D" id="3.40.50.150">
    <property type="entry name" value="Vaccinia Virus protein VP39"/>
    <property type="match status" value="1"/>
</dbReference>
<dbReference type="CDD" id="cd02440">
    <property type="entry name" value="AdoMet_MTases"/>
    <property type="match status" value="1"/>
</dbReference>
<dbReference type="InterPro" id="IPR000878">
    <property type="entry name" value="4pyrrol_Mease"/>
</dbReference>
<dbReference type="InterPro" id="IPR035996">
    <property type="entry name" value="4pyrrol_Methylase_sf"/>
</dbReference>
<name>A0A437Q480_9GAMM</name>
<proteinExistence type="predicted"/>
<keyword evidence="2" id="KW-0169">Cobalamin biosynthesis</keyword>
<dbReference type="InterPro" id="IPR014777">
    <property type="entry name" value="4pyrrole_Mease_sub1"/>
</dbReference>
<sequence length="436" mass="47805">MQIDVIGLGVEQPAQLTNNAISALAGSDMIIGSPRQLELVSGYVGSTRQTLFDSLEHFSAQLKSQLEQGTEKIAVLASGDPLWFGIGRWLSQFAMREASINLMFHPNISSLQAACHRLGVAMDAVQTISVHGRPLNSLRSQLRPNQQVLLLTDLQSTPLAIATLLQDIGFKDAKLTVLERLGYSDERITQHHVTRLVNHPEVFDPLLVCLVETGSNHHQPVRWPTFPGFDDRLFSTDKGNGQGMITKREVRLQILSLLSPTAGDCIWDIGAGCGSVSVELAYWCAQANIIAIEQHPDRLYHLRQNQLQFGVERNLRVVAGTASDALTSPLAELPAPNKIFIGGSGGELESLLSSCWQRLAINGYLLVSAVMEPTRYSAWRFCEAKQRSGTASFDTLQVNISRGESLAGQLCYRPALPVTLLRLQKLAPDTNEVSYG</sequence>
<comment type="caution">
    <text evidence="7">The sequence shown here is derived from an EMBL/GenBank/DDBJ whole genome shotgun (WGS) entry which is preliminary data.</text>
</comment>
<feature type="domain" description="Tetrapyrrole methylase" evidence="6">
    <location>
        <begin position="5"/>
        <end position="191"/>
    </location>
</feature>